<keyword evidence="2" id="KW-1185">Reference proteome</keyword>
<name>A0ABV6HUZ0_9SPHI</name>
<dbReference type="Proteomes" id="UP001589774">
    <property type="component" value="Unassembled WGS sequence"/>
</dbReference>
<dbReference type="InterPro" id="IPR036215">
    <property type="entry name" value="TM0957-like_sf"/>
</dbReference>
<dbReference type="InterPro" id="IPR014582">
    <property type="entry name" value="UCP033535_lipo"/>
</dbReference>
<dbReference type="RefSeq" id="WP_130857134.1">
    <property type="nucleotide sequence ID" value="NZ_JBHLWO010000007.1"/>
</dbReference>
<protein>
    <submittedName>
        <fullName evidence="1">DUF2291 family protein</fullName>
    </submittedName>
</protein>
<accession>A0ABV6HUZ0</accession>
<dbReference type="EMBL" id="JBHLWO010000007">
    <property type="protein sequence ID" value="MFC0321763.1"/>
    <property type="molecule type" value="Genomic_DNA"/>
</dbReference>
<dbReference type="SUPFAM" id="SSF141318">
    <property type="entry name" value="TM0957-like"/>
    <property type="match status" value="1"/>
</dbReference>
<organism evidence="1 2">
    <name type="scientific">Olivibacter oleidegradans</name>
    <dbReference type="NCBI Taxonomy" id="760123"/>
    <lineage>
        <taxon>Bacteria</taxon>
        <taxon>Pseudomonadati</taxon>
        <taxon>Bacteroidota</taxon>
        <taxon>Sphingobacteriia</taxon>
        <taxon>Sphingobacteriales</taxon>
        <taxon>Sphingobacteriaceae</taxon>
        <taxon>Olivibacter</taxon>
    </lineage>
</organism>
<sequence length="224" mass="25093">MAKKLSNMMKRGLKYVFMALIGATLIYHSVYFKSLQRVKASVKDLNIDSYAKNYLFKLIPNAKSEFVDITLLRRALVENASQAFASYSHAVSDGDLRYFMVTGAGVVVQTDSDYIWSRSDTKPAIKLATKYIYGTAARDAAGLIAVDSFDNTMVFNELSEKINELVRKEIVPISENFKPGDSLRFTGALGLSTKAPQLTEATIIPLQLERLETNDKKDQDVRDR</sequence>
<dbReference type="Gene3D" id="1.10.10.1260">
    <property type="entry name" value="Envelope glycoprotein gp160, DUF2291, helical domain"/>
    <property type="match status" value="1"/>
</dbReference>
<reference evidence="1 2" key="1">
    <citation type="submission" date="2024-09" db="EMBL/GenBank/DDBJ databases">
        <authorList>
            <person name="Sun Q."/>
            <person name="Mori K."/>
        </authorList>
    </citation>
    <scope>NUCLEOTIDE SEQUENCE [LARGE SCALE GENOMIC DNA]</scope>
    <source>
        <strain evidence="1 2">CCM 7765</strain>
    </source>
</reference>
<evidence type="ECO:0000313" key="1">
    <source>
        <dbReference type="EMBL" id="MFC0321763.1"/>
    </source>
</evidence>
<proteinExistence type="predicted"/>
<dbReference type="Pfam" id="PF10054">
    <property type="entry name" value="DUF2291"/>
    <property type="match status" value="1"/>
</dbReference>
<gene>
    <name evidence="1" type="ORF">ACFFI0_25850</name>
</gene>
<comment type="caution">
    <text evidence="1">The sequence shown here is derived from an EMBL/GenBank/DDBJ whole genome shotgun (WGS) entry which is preliminary data.</text>
</comment>
<evidence type="ECO:0000313" key="2">
    <source>
        <dbReference type="Proteomes" id="UP001589774"/>
    </source>
</evidence>
<dbReference type="Gene3D" id="2.40.50.420">
    <property type="entry name" value="Envelope glycoprotein gp160, DUF2291, alpha/beta domain"/>
    <property type="match status" value="1"/>
</dbReference>